<dbReference type="PANTHER" id="PTHR35271:SF1">
    <property type="entry name" value="ABC TRANSPORTER, SUBSTRATE-BINDING LIPOPROTEIN"/>
    <property type="match status" value="1"/>
</dbReference>
<dbReference type="OrthoDB" id="9178917at2"/>
<dbReference type="STRING" id="1007099.SAMN05216287_3623"/>
<dbReference type="Gene3D" id="3.40.50.2300">
    <property type="match status" value="1"/>
</dbReference>
<sequence length="305" mass="33780">MRPSSRTSLLSATLACVAMLLVLALRGADAAEIILSAQDAPAVRQFTAALAAQRPEDQVRFVPIGELAIGTLPPPTTRLILIGEDALVWRLKTAIESPTLIMRVNRLEARRWLNGQRPENVTLLWNDPPLDRQLKLLRLLLPHVRRVGVLFDADSQHLLEPLRQAAAPLQLEIVAREWPNPRDSRPLLELLNDSDVLLGFEAPSLYNPLTAKSLLLTSYARQRALIGPNAPFVRAGSLSSTYSDQDDWLQSLDELLDQPPASWPRALYPTHFKVLSNPQVARALGIALDDDAELARRLAAGEHSR</sequence>
<proteinExistence type="predicted"/>
<dbReference type="Proteomes" id="UP000243778">
    <property type="component" value="Unassembled WGS sequence"/>
</dbReference>
<keyword evidence="2" id="KW-1185">Reference proteome</keyword>
<gene>
    <name evidence="1" type="ORF">SAMN05216287_3623</name>
</gene>
<dbReference type="EMBL" id="FNNU01000005">
    <property type="protein sequence ID" value="SDX71609.1"/>
    <property type="molecule type" value="Genomic_DNA"/>
</dbReference>
<organism evidence="1 2">
    <name type="scientific">Pseudomonas kuykendallii</name>
    <dbReference type="NCBI Taxonomy" id="1007099"/>
    <lineage>
        <taxon>Bacteria</taxon>
        <taxon>Pseudomonadati</taxon>
        <taxon>Pseudomonadota</taxon>
        <taxon>Gammaproteobacteria</taxon>
        <taxon>Pseudomonadales</taxon>
        <taxon>Pseudomonadaceae</taxon>
        <taxon>Pseudomonas</taxon>
    </lineage>
</organism>
<dbReference type="PANTHER" id="PTHR35271">
    <property type="entry name" value="ABC TRANSPORTER, SUBSTRATE-BINDING LIPOPROTEIN-RELATED"/>
    <property type="match status" value="1"/>
</dbReference>
<dbReference type="InterPro" id="IPR007487">
    <property type="entry name" value="ABC_transpt-TYRBP-like"/>
</dbReference>
<protein>
    <submittedName>
        <fullName evidence="1">ABC-type uncharacterized transport system, substrate-binding protein</fullName>
    </submittedName>
</protein>
<accession>A0A1H3E0Z9</accession>
<dbReference type="RefSeq" id="WP_090231033.1">
    <property type="nucleotide sequence ID" value="NZ_FNNU01000005.1"/>
</dbReference>
<evidence type="ECO:0000313" key="2">
    <source>
        <dbReference type="Proteomes" id="UP000243778"/>
    </source>
</evidence>
<evidence type="ECO:0000313" key="1">
    <source>
        <dbReference type="EMBL" id="SDX71609.1"/>
    </source>
</evidence>
<reference evidence="2" key="1">
    <citation type="submission" date="2016-10" db="EMBL/GenBank/DDBJ databases">
        <authorList>
            <person name="Varghese N."/>
            <person name="Submissions S."/>
        </authorList>
    </citation>
    <scope>NUCLEOTIDE SEQUENCE [LARGE SCALE GENOMIC DNA]</scope>
    <source>
        <strain evidence="2">NRRL B-59562</strain>
    </source>
</reference>
<dbReference type="AlphaFoldDB" id="A0A1H3E0Z9"/>
<name>A0A1H3E0Z9_9PSED</name>